<dbReference type="Gene3D" id="3.40.50.720">
    <property type="entry name" value="NAD(P)-binding Rossmann-like Domain"/>
    <property type="match status" value="1"/>
</dbReference>
<dbReference type="CDD" id="cd06558">
    <property type="entry name" value="crotonase-like"/>
    <property type="match status" value="1"/>
</dbReference>
<comment type="catalytic activity">
    <reaction evidence="13">
        <text>a (3S)-3-hydroxyacyl-CoA + NAD(+) = a 3-oxoacyl-CoA + NADH + H(+)</text>
        <dbReference type="Rhea" id="RHEA:22432"/>
        <dbReference type="ChEBI" id="CHEBI:15378"/>
        <dbReference type="ChEBI" id="CHEBI:57318"/>
        <dbReference type="ChEBI" id="CHEBI:57540"/>
        <dbReference type="ChEBI" id="CHEBI:57945"/>
        <dbReference type="ChEBI" id="CHEBI:90726"/>
        <dbReference type="EC" id="1.1.1.35"/>
    </reaction>
</comment>
<keyword evidence="11" id="KW-0456">Lyase</keyword>
<keyword evidence="6" id="KW-0560">Oxidoreductase</keyword>
<evidence type="ECO:0000256" key="8">
    <source>
        <dbReference type="ARBA" id="ARBA00023098"/>
    </source>
</evidence>
<comment type="subcellular location">
    <subcellularLocation>
        <location evidence="1">Peroxisome</location>
    </subcellularLocation>
</comment>
<keyword evidence="9" id="KW-0576">Peroxisome</keyword>
<dbReference type="SUPFAM" id="SSF51735">
    <property type="entry name" value="NAD(P)-binding Rossmann-fold domains"/>
    <property type="match status" value="1"/>
</dbReference>
<evidence type="ECO:0000259" key="15">
    <source>
        <dbReference type="Pfam" id="PF02737"/>
    </source>
</evidence>
<dbReference type="InterPro" id="IPR008927">
    <property type="entry name" value="6-PGluconate_DH-like_C_sf"/>
</dbReference>
<evidence type="ECO:0000256" key="3">
    <source>
        <dbReference type="ARBA" id="ARBA00011245"/>
    </source>
</evidence>
<dbReference type="FunFam" id="3.40.50.720:FF:000009">
    <property type="entry name" value="Fatty oxidation complex, alpha subunit"/>
    <property type="match status" value="1"/>
</dbReference>
<evidence type="ECO:0000259" key="14">
    <source>
        <dbReference type="Pfam" id="PF00725"/>
    </source>
</evidence>
<dbReference type="Pfam" id="PF02737">
    <property type="entry name" value="3HCDH_N"/>
    <property type="match status" value="1"/>
</dbReference>
<evidence type="ECO:0000256" key="1">
    <source>
        <dbReference type="ARBA" id="ARBA00004275"/>
    </source>
</evidence>
<keyword evidence="10" id="KW-0413">Isomerase</keyword>
<sequence length="708" mass="76951">MSEVVSYEILSGDKGGIAVISIDNPPVNAAGHAVRKGLMEAAARFNEDAAASVAVIVGKGRTFIAGADIREFGKPIMHPVLYEVVNAIEAVDKPVVCAIHGTALGGGLETALSCHYRVALKSAKVGLPEVHLGLLPGAGGTQRLPRLIGVEAATDIIVSGRHVSAPEALKLGIVDALDDGDDPRQAGIDFANRVMNENMPVRRTSEMEDKIASARGNKALFDGIMASVEKKARGQISPIKCVEAIKAATELPFDEGMKFERDAFIELLGTEQRDALIHAFFSDREVGKVPELATGAPRPLDRAAVIGGGTMGSGITCAMLYSGLPVTMIERDEESAAKGRANVEKILDDGLKRGKIDQAKRDRLANELYSVSADIADIAEADIVIEAAFENMDVKKELFERIDKHAKPGAVLASNTSYLNIDEIAAMTGRPQDVLGLHFFSPAHVMKLLEVVVGAKTLPDVTATGFALAKKLRKTAVRAGVCDGFIGNRILERYLTQAAYMIEEGASPYEIDKAVVNFGYPMGPHQMGDLAGLDIGYANRKRLRDSGWNGRYAHEHMDRIAELGRFGQKTGRGVYIYDQGSRSGREDPEVLEIIDRVREEKGIEPKTFTEEEIMRRYFAAMVNEGARIVEEGIALRPLDVDIAMLYGYGFPRWRGGPMKQADIIGLDKILADIREFEENDPEFWRPAKLLVDLVERGENFDSLNKKAA</sequence>
<evidence type="ECO:0000256" key="12">
    <source>
        <dbReference type="ARBA" id="ARBA00023268"/>
    </source>
</evidence>
<feature type="domain" description="3-hydroxyacyl-CoA dehydrogenase NAD binding" evidence="15">
    <location>
        <begin position="303"/>
        <end position="479"/>
    </location>
</feature>
<dbReference type="GO" id="GO:0016853">
    <property type="term" value="F:isomerase activity"/>
    <property type="evidence" value="ECO:0007669"/>
    <property type="project" value="UniProtKB-KW"/>
</dbReference>
<evidence type="ECO:0000256" key="10">
    <source>
        <dbReference type="ARBA" id="ARBA00023235"/>
    </source>
</evidence>
<dbReference type="GO" id="GO:0003857">
    <property type="term" value="F:(3S)-3-hydroxyacyl-CoA dehydrogenase (NAD+) activity"/>
    <property type="evidence" value="ECO:0007669"/>
    <property type="project" value="UniProtKB-EC"/>
</dbReference>
<dbReference type="InterPro" id="IPR006176">
    <property type="entry name" value="3-OHacyl-CoA_DH_NAD-bd"/>
</dbReference>
<evidence type="ECO:0000256" key="11">
    <source>
        <dbReference type="ARBA" id="ARBA00023239"/>
    </source>
</evidence>
<evidence type="ECO:0000256" key="6">
    <source>
        <dbReference type="ARBA" id="ARBA00023002"/>
    </source>
</evidence>
<dbReference type="Pfam" id="PF00378">
    <property type="entry name" value="ECH_1"/>
    <property type="match status" value="1"/>
</dbReference>
<feature type="domain" description="3-hydroxyacyl-CoA dehydrogenase C-terminal" evidence="14">
    <location>
        <begin position="484"/>
        <end position="577"/>
    </location>
</feature>
<name>A0AAE2ZHL2_9HYPH</name>
<evidence type="ECO:0000256" key="4">
    <source>
        <dbReference type="ARBA" id="ARBA00022832"/>
    </source>
</evidence>
<dbReference type="InterPro" id="IPR001753">
    <property type="entry name" value="Enoyl-CoA_hydra/iso"/>
</dbReference>
<dbReference type="Gene3D" id="1.10.1040.50">
    <property type="match status" value="1"/>
</dbReference>
<evidence type="ECO:0000313" key="16">
    <source>
        <dbReference type="EMBL" id="MBW8636814.1"/>
    </source>
</evidence>
<organism evidence="16 17">
    <name type="scientific">Flavimaribacter sediminis</name>
    <dbReference type="NCBI Taxonomy" id="2865987"/>
    <lineage>
        <taxon>Bacteria</taxon>
        <taxon>Pseudomonadati</taxon>
        <taxon>Pseudomonadota</taxon>
        <taxon>Alphaproteobacteria</taxon>
        <taxon>Hyphomicrobiales</taxon>
        <taxon>Rhizobiaceae</taxon>
        <taxon>Flavimaribacter</taxon>
    </lineage>
</organism>
<dbReference type="InterPro" id="IPR029045">
    <property type="entry name" value="ClpP/crotonase-like_dom_sf"/>
</dbReference>
<keyword evidence="7" id="KW-0520">NAD</keyword>
<dbReference type="GO" id="GO:0070403">
    <property type="term" value="F:NAD+ binding"/>
    <property type="evidence" value="ECO:0007669"/>
    <property type="project" value="InterPro"/>
</dbReference>
<gene>
    <name evidence="16" type="ORF">K1W69_06415</name>
</gene>
<dbReference type="InterPro" id="IPR036291">
    <property type="entry name" value="NAD(P)-bd_dom_sf"/>
</dbReference>
<accession>A0AAE2ZHL2</accession>
<keyword evidence="12" id="KW-0511">Multifunctional enzyme</keyword>
<dbReference type="Gene3D" id="3.90.226.10">
    <property type="entry name" value="2-enoyl-CoA Hydratase, Chain A, domain 1"/>
    <property type="match status" value="1"/>
</dbReference>
<dbReference type="GO" id="GO:0004300">
    <property type="term" value="F:enoyl-CoA hydratase activity"/>
    <property type="evidence" value="ECO:0007669"/>
    <property type="project" value="UniProtKB-ARBA"/>
</dbReference>
<dbReference type="SUPFAM" id="SSF52096">
    <property type="entry name" value="ClpP/crotonase"/>
    <property type="match status" value="1"/>
</dbReference>
<dbReference type="EMBL" id="JAICBX010000001">
    <property type="protein sequence ID" value="MBW8636814.1"/>
    <property type="molecule type" value="Genomic_DNA"/>
</dbReference>
<evidence type="ECO:0000256" key="13">
    <source>
        <dbReference type="ARBA" id="ARBA00049556"/>
    </source>
</evidence>
<keyword evidence="17" id="KW-1185">Reference proteome</keyword>
<evidence type="ECO:0000256" key="5">
    <source>
        <dbReference type="ARBA" id="ARBA00022963"/>
    </source>
</evidence>
<keyword evidence="5" id="KW-0442">Lipid degradation</keyword>
<evidence type="ECO:0000256" key="2">
    <source>
        <dbReference type="ARBA" id="ARBA00005005"/>
    </source>
</evidence>
<dbReference type="AlphaFoldDB" id="A0AAE2ZHL2"/>
<evidence type="ECO:0000256" key="9">
    <source>
        <dbReference type="ARBA" id="ARBA00023140"/>
    </source>
</evidence>
<protein>
    <submittedName>
        <fullName evidence="16">Enoyl-CoA hydratase/isomerase family protein</fullName>
    </submittedName>
</protein>
<dbReference type="Pfam" id="PF00725">
    <property type="entry name" value="3HCDH"/>
    <property type="match status" value="2"/>
</dbReference>
<dbReference type="InterPro" id="IPR006108">
    <property type="entry name" value="3HC_DH_C"/>
</dbReference>
<evidence type="ECO:0000256" key="7">
    <source>
        <dbReference type="ARBA" id="ARBA00023027"/>
    </source>
</evidence>
<dbReference type="PANTHER" id="PTHR23309:SF49">
    <property type="entry name" value="PEROXISOMAL BIFUNCTIONAL ENZYME"/>
    <property type="match status" value="1"/>
</dbReference>
<keyword evidence="4" id="KW-0276">Fatty acid metabolism</keyword>
<feature type="domain" description="3-hydroxyacyl-CoA dehydrogenase C-terminal" evidence="14">
    <location>
        <begin position="614"/>
        <end position="698"/>
    </location>
</feature>
<evidence type="ECO:0000313" key="17">
    <source>
        <dbReference type="Proteomes" id="UP001196509"/>
    </source>
</evidence>
<proteinExistence type="predicted"/>
<comment type="caution">
    <text evidence="16">The sequence shown here is derived from an EMBL/GenBank/DDBJ whole genome shotgun (WGS) entry which is preliminary data.</text>
</comment>
<dbReference type="SUPFAM" id="SSF48179">
    <property type="entry name" value="6-phosphogluconate dehydrogenase C-terminal domain-like"/>
    <property type="match status" value="2"/>
</dbReference>
<dbReference type="GO" id="GO:0006635">
    <property type="term" value="P:fatty acid beta-oxidation"/>
    <property type="evidence" value="ECO:0007669"/>
    <property type="project" value="TreeGrafter"/>
</dbReference>
<comment type="pathway">
    <text evidence="2">Lipid metabolism; fatty acid beta-oxidation.</text>
</comment>
<reference evidence="16" key="1">
    <citation type="submission" date="2021-08" db="EMBL/GenBank/DDBJ databases">
        <title>Hoeflea bacterium WL0058 sp. nov., isolated from the sediment.</title>
        <authorList>
            <person name="Wang L."/>
            <person name="Zhang D."/>
        </authorList>
    </citation>
    <scope>NUCLEOTIDE SEQUENCE</scope>
    <source>
        <strain evidence="16">WL0058</strain>
    </source>
</reference>
<dbReference type="PANTHER" id="PTHR23309">
    <property type="entry name" value="3-HYDROXYACYL-COA DEHYROGENASE"/>
    <property type="match status" value="1"/>
</dbReference>
<dbReference type="Proteomes" id="UP001196509">
    <property type="component" value="Unassembled WGS sequence"/>
</dbReference>
<keyword evidence="8" id="KW-0443">Lipid metabolism</keyword>
<dbReference type="FunFam" id="1.10.1040.50:FF:000006">
    <property type="entry name" value="Peroxisomal bifunctional enzyme"/>
    <property type="match status" value="1"/>
</dbReference>
<dbReference type="RefSeq" id="WP_220227464.1">
    <property type="nucleotide sequence ID" value="NZ_JAICBX010000001.1"/>
</dbReference>
<comment type="subunit">
    <text evidence="3">Monomer.</text>
</comment>